<dbReference type="Proteomes" id="UP000238825">
    <property type="component" value="Chromosome"/>
</dbReference>
<dbReference type="GeneID" id="48278957"/>
<dbReference type="CDD" id="cd00118">
    <property type="entry name" value="LysM"/>
    <property type="match status" value="1"/>
</dbReference>
<sequence>MAEELVGKARLNGLLIHVVSEDADFNVDIPTHKVEKGINLSDHIERKPEVVKLSGLLIRPTNERVESLISKLKSIEVKGQLVTYEGRRIYKNLLMSGLSIKASSKVMNGYNFSCTLTEVRIAQSSYVDPKVKAATAPVTEAGRKQTENKKQSPVYHVVKKGDTYSSLGKKYGTKWQDIQKWNSYDPKKIPVGVKLRVV</sequence>
<accession>A0A2S0K6B2</accession>
<dbReference type="RefSeq" id="WP_024362673.1">
    <property type="nucleotide sequence ID" value="NZ_BJNS01000014.1"/>
</dbReference>
<dbReference type="EMBL" id="CP019980">
    <property type="protein sequence ID" value="AVK98839.1"/>
    <property type="molecule type" value="Genomic_DNA"/>
</dbReference>
<evidence type="ECO:0000313" key="4">
    <source>
        <dbReference type="Proteomes" id="UP000238825"/>
    </source>
</evidence>
<protein>
    <submittedName>
        <fullName evidence="3">Invasion associated secreted endopeptidase</fullName>
    </submittedName>
</protein>
<gene>
    <name evidence="2" type="ORF">LS41612_22385</name>
    <name evidence="3" type="ORF">NCTC10338_00164</name>
</gene>
<dbReference type="SMART" id="SM00257">
    <property type="entry name" value="LysM"/>
    <property type="match status" value="1"/>
</dbReference>
<organism evidence="2 4">
    <name type="scientific">Lysinibacillus sphaericus</name>
    <name type="common">Bacillus sphaericus</name>
    <dbReference type="NCBI Taxonomy" id="1421"/>
    <lineage>
        <taxon>Bacteria</taxon>
        <taxon>Bacillati</taxon>
        <taxon>Bacillota</taxon>
        <taxon>Bacilli</taxon>
        <taxon>Bacillales</taxon>
        <taxon>Bacillaceae</taxon>
        <taxon>Lysinibacillus</taxon>
    </lineage>
</organism>
<dbReference type="EMBL" id="UFSZ01000001">
    <property type="protein sequence ID" value="SUV15145.1"/>
    <property type="molecule type" value="Genomic_DNA"/>
</dbReference>
<reference evidence="3 5" key="2">
    <citation type="submission" date="2018-06" db="EMBL/GenBank/DDBJ databases">
        <authorList>
            <consortium name="Pathogen Informatics"/>
            <person name="Doyle S."/>
        </authorList>
    </citation>
    <scope>NUCLEOTIDE SEQUENCE [LARGE SCALE GENOMIC DNA]</scope>
    <source>
        <strain evidence="3 5">NCTC10338</strain>
    </source>
</reference>
<name>A0A2S0K6B2_LYSSH</name>
<proteinExistence type="predicted"/>
<dbReference type="Proteomes" id="UP000255295">
    <property type="component" value="Unassembled WGS sequence"/>
</dbReference>
<evidence type="ECO:0000313" key="5">
    <source>
        <dbReference type="Proteomes" id="UP000255295"/>
    </source>
</evidence>
<dbReference type="SUPFAM" id="SSF54106">
    <property type="entry name" value="LysM domain"/>
    <property type="match status" value="1"/>
</dbReference>
<evidence type="ECO:0000259" key="1">
    <source>
        <dbReference type="PROSITE" id="PS51782"/>
    </source>
</evidence>
<dbReference type="Pfam" id="PF21821">
    <property type="entry name" value="Dit_like"/>
    <property type="match status" value="1"/>
</dbReference>
<dbReference type="InterPro" id="IPR018392">
    <property type="entry name" value="LysM"/>
</dbReference>
<dbReference type="AlphaFoldDB" id="A0A2S0K6B2"/>
<dbReference type="PROSITE" id="PS51782">
    <property type="entry name" value="LYSM"/>
    <property type="match status" value="1"/>
</dbReference>
<dbReference type="InterPro" id="IPR048494">
    <property type="entry name" value="Dit-like_N"/>
</dbReference>
<dbReference type="Pfam" id="PF01476">
    <property type="entry name" value="LysM"/>
    <property type="match status" value="1"/>
</dbReference>
<reference evidence="2 4" key="1">
    <citation type="submission" date="2017-03" db="EMBL/GenBank/DDBJ databases">
        <title>The whole genome sequencing and assembly of Lysinibacillus sphaericus DSM 28T strain.</title>
        <authorList>
            <person name="Lee Y.-J."/>
            <person name="Yi H."/>
            <person name="Bahn Y.-S."/>
            <person name="Kim J.F."/>
            <person name="Lee D.-W."/>
        </authorList>
    </citation>
    <scope>NUCLEOTIDE SEQUENCE [LARGE SCALE GENOMIC DNA]</scope>
    <source>
        <strain evidence="2 4">DSM 28</strain>
    </source>
</reference>
<dbReference type="InterPro" id="IPR036779">
    <property type="entry name" value="LysM_dom_sf"/>
</dbReference>
<feature type="domain" description="LysM" evidence="1">
    <location>
        <begin position="154"/>
        <end position="197"/>
    </location>
</feature>
<evidence type="ECO:0000313" key="2">
    <source>
        <dbReference type="EMBL" id="AVK98839.1"/>
    </source>
</evidence>
<evidence type="ECO:0000313" key="3">
    <source>
        <dbReference type="EMBL" id="SUV15145.1"/>
    </source>
</evidence>
<dbReference type="Gene3D" id="3.10.350.10">
    <property type="entry name" value="LysM domain"/>
    <property type="match status" value="1"/>
</dbReference>